<organism evidence="2 3">
    <name type="scientific">Fasciola gigantica</name>
    <name type="common">Giant liver fluke</name>
    <dbReference type="NCBI Taxonomy" id="46835"/>
    <lineage>
        <taxon>Eukaryota</taxon>
        <taxon>Metazoa</taxon>
        <taxon>Spiralia</taxon>
        <taxon>Lophotrochozoa</taxon>
        <taxon>Platyhelminthes</taxon>
        <taxon>Trematoda</taxon>
        <taxon>Digenea</taxon>
        <taxon>Plagiorchiida</taxon>
        <taxon>Echinostomata</taxon>
        <taxon>Echinostomatoidea</taxon>
        <taxon>Fasciolidae</taxon>
        <taxon>Fasciola</taxon>
    </lineage>
</organism>
<name>A0A504YI23_FASGI</name>
<evidence type="ECO:0008006" key="4">
    <source>
        <dbReference type="Google" id="ProtNLM"/>
    </source>
</evidence>
<accession>A0A504YI23</accession>
<keyword evidence="3" id="KW-1185">Reference proteome</keyword>
<comment type="caution">
    <text evidence="2">The sequence shown here is derived from an EMBL/GenBank/DDBJ whole genome shotgun (WGS) entry which is preliminary data.</text>
</comment>
<proteinExistence type="predicted"/>
<gene>
    <name evidence="2" type="ORF">FGIG_03151</name>
</gene>
<feature type="region of interest" description="Disordered" evidence="1">
    <location>
        <begin position="161"/>
        <end position="180"/>
    </location>
</feature>
<dbReference type="EMBL" id="SUNJ01009900">
    <property type="protein sequence ID" value="TPP60055.1"/>
    <property type="molecule type" value="Genomic_DNA"/>
</dbReference>
<reference evidence="2 3" key="1">
    <citation type="submission" date="2019-04" db="EMBL/GenBank/DDBJ databases">
        <title>Annotation for the trematode Fasciola gigantica.</title>
        <authorList>
            <person name="Choi Y.-J."/>
        </authorList>
    </citation>
    <scope>NUCLEOTIDE SEQUENCE [LARGE SCALE GENOMIC DNA]</scope>
    <source>
        <strain evidence="2">Uganda_cow_1</strain>
    </source>
</reference>
<dbReference type="Proteomes" id="UP000316759">
    <property type="component" value="Unassembled WGS sequence"/>
</dbReference>
<evidence type="ECO:0000313" key="2">
    <source>
        <dbReference type="EMBL" id="TPP60055.1"/>
    </source>
</evidence>
<dbReference type="OrthoDB" id="6271741at2759"/>
<sequence length="382" mass="42969">MRHVHPNELNAARLGSLRPKRKRWSKEEDTRLYELVDYRLGYTSIAALCREIADQFPGRSVDAIEARVAGLRRPGGNWGGTLERDHDTIVTLQLDEEDENAETKRWEAKVLEAICETANGAELERVGVLQWLARRFCDGRISREAAAGELEAIVTSWFPHTLKPRPRSEPPNAGQLSKKRVRRLQYAVLQRMYRKRRKDAVDMVLTGDWRSSHMPKRRTVPGLTAYWKEVFEVESAVDNRPTPRPASSLWAVIDPIQEGEVRKAIREVGKSSPGLDGLTAADVGKLDNRLVLALLNVLLLLRSPPEALTKARITLIPKVVNPEKPAEYRPIAIASVITRILHKVLASRWSRSHSFADLQLAFQKRDGCCEACDLAGRSSASA</sequence>
<protein>
    <recommendedName>
        <fullName evidence="4">Reverse transcriptase domain-containing protein</fullName>
    </recommendedName>
</protein>
<evidence type="ECO:0000256" key="1">
    <source>
        <dbReference type="SAM" id="MobiDB-lite"/>
    </source>
</evidence>
<evidence type="ECO:0000313" key="3">
    <source>
        <dbReference type="Proteomes" id="UP000316759"/>
    </source>
</evidence>
<dbReference type="AlphaFoldDB" id="A0A504YI23"/>